<evidence type="ECO:0000256" key="9">
    <source>
        <dbReference type="ARBA" id="ARBA00023231"/>
    </source>
</evidence>
<evidence type="ECO:0000256" key="11">
    <source>
        <dbReference type="ARBA" id="ARBA00039567"/>
    </source>
</evidence>
<dbReference type="EC" id="2.7.13.3" evidence="2"/>
<dbReference type="InterPro" id="IPR005467">
    <property type="entry name" value="His_kinase_dom"/>
</dbReference>
<evidence type="ECO:0000256" key="7">
    <source>
        <dbReference type="ARBA" id="ARBA00022840"/>
    </source>
</evidence>
<dbReference type="SUPFAM" id="SSF47384">
    <property type="entry name" value="Homodimeric domain of signal transducing histidine kinase"/>
    <property type="match status" value="1"/>
</dbReference>
<accession>A0A853G6E0</accession>
<dbReference type="Pfam" id="PF02518">
    <property type="entry name" value="HATPase_c"/>
    <property type="match status" value="1"/>
</dbReference>
<evidence type="ECO:0000256" key="5">
    <source>
        <dbReference type="ARBA" id="ARBA00022741"/>
    </source>
</evidence>
<sequence length="349" mass="38027">MDVAGYDLLSTAVLLLDEAGRVQHANTAAQELFSVSRRQLLGRPVDQLFGGDPELAARLPDAIRGKFGVLRQDLAVERRGDLVPVSLAVVPLQKQEWAALLEVRVLEHHVLLDRHRQLSKELATQRESLRNLAHEVKNPLGGIRGAAQLLEAELAADSLREYTQVIIAEADRLAGLVDRLIAPQGATLKKTYFNIHEICERVYTLVRSEFPGIEFIRDYDASAPELAGDRERLMQALLNMARNAAQALDESGARAAGEITLRTRVGRRPLLASGPAKLGIVVSVIDNGPGVPADLHGKIFHPLVTGRASGTGLGLSLAQEFVQQHGGVVEFDSVPGRTEFRMILPLEQA</sequence>
<dbReference type="Gene3D" id="3.30.565.10">
    <property type="entry name" value="Histidine kinase-like ATPase, C-terminal domain"/>
    <property type="match status" value="1"/>
</dbReference>
<evidence type="ECO:0000259" key="14">
    <source>
        <dbReference type="PROSITE" id="PS50109"/>
    </source>
</evidence>
<dbReference type="SMART" id="SM00388">
    <property type="entry name" value="HisKA"/>
    <property type="match status" value="1"/>
</dbReference>
<evidence type="ECO:0000256" key="3">
    <source>
        <dbReference type="ARBA" id="ARBA00022553"/>
    </source>
</evidence>
<keyword evidence="7" id="KW-0067">ATP-binding</keyword>
<keyword evidence="17" id="KW-1185">Reference proteome</keyword>
<dbReference type="Gene3D" id="1.10.287.130">
    <property type="match status" value="1"/>
</dbReference>
<dbReference type="Gene3D" id="3.30.450.20">
    <property type="entry name" value="PAS domain"/>
    <property type="match status" value="1"/>
</dbReference>
<dbReference type="NCBIfam" id="TIGR00229">
    <property type="entry name" value="sensory_box"/>
    <property type="match status" value="1"/>
</dbReference>
<dbReference type="Pfam" id="PF00512">
    <property type="entry name" value="HisKA"/>
    <property type="match status" value="1"/>
</dbReference>
<dbReference type="InterPro" id="IPR035965">
    <property type="entry name" value="PAS-like_dom_sf"/>
</dbReference>
<keyword evidence="6" id="KW-0418">Kinase</keyword>
<dbReference type="Proteomes" id="UP000559809">
    <property type="component" value="Unassembled WGS sequence"/>
</dbReference>
<keyword evidence="4" id="KW-0808">Transferase</keyword>
<dbReference type="InterPro" id="IPR036890">
    <property type="entry name" value="HATPase_C_sf"/>
</dbReference>
<dbReference type="Pfam" id="PF13426">
    <property type="entry name" value="PAS_9"/>
    <property type="match status" value="1"/>
</dbReference>
<comment type="function">
    <text evidence="10">Member of the two-component regulatory system NtrB/NtrC, which controls expression of the nitrogen-regulated (ntr) genes in response to nitrogen limitation. Under conditions of nitrogen limitation, NtrB autophosphorylates and transfers the phosphoryl group to NtrC. In the presence of nitrogen, acts as a phosphatase that dephosphorylates and inactivates NtrC.</text>
</comment>
<dbReference type="CDD" id="cd00082">
    <property type="entry name" value="HisKA"/>
    <property type="match status" value="1"/>
</dbReference>
<evidence type="ECO:0000256" key="10">
    <source>
        <dbReference type="ARBA" id="ARBA00037696"/>
    </source>
</evidence>
<dbReference type="SUPFAM" id="SSF55874">
    <property type="entry name" value="ATPase domain of HSP90 chaperone/DNA topoisomerase II/histidine kinase"/>
    <property type="match status" value="1"/>
</dbReference>
<proteinExistence type="predicted"/>
<evidence type="ECO:0000256" key="13">
    <source>
        <dbReference type="ARBA" id="ARBA00043094"/>
    </source>
</evidence>
<evidence type="ECO:0000259" key="15">
    <source>
        <dbReference type="PROSITE" id="PS50112"/>
    </source>
</evidence>
<dbReference type="RefSeq" id="WP_180158028.1">
    <property type="nucleotide sequence ID" value="NZ_JACCEM010000011.1"/>
</dbReference>
<dbReference type="SUPFAM" id="SSF55785">
    <property type="entry name" value="PYP-like sensor domain (PAS domain)"/>
    <property type="match status" value="1"/>
</dbReference>
<feature type="domain" description="Histidine kinase" evidence="14">
    <location>
        <begin position="131"/>
        <end position="348"/>
    </location>
</feature>
<dbReference type="PANTHER" id="PTHR43065:SF16">
    <property type="entry name" value="SENSORY HISTIDINE KINASE_PHOSPHATASE NTRB"/>
    <property type="match status" value="1"/>
</dbReference>
<dbReference type="InterPro" id="IPR004358">
    <property type="entry name" value="Sig_transdc_His_kin-like_C"/>
</dbReference>
<dbReference type="InterPro" id="IPR000014">
    <property type="entry name" value="PAS"/>
</dbReference>
<keyword evidence="8" id="KW-0902">Two-component regulatory system</keyword>
<dbReference type="GO" id="GO:0000155">
    <property type="term" value="F:phosphorelay sensor kinase activity"/>
    <property type="evidence" value="ECO:0007669"/>
    <property type="project" value="InterPro"/>
</dbReference>
<evidence type="ECO:0000256" key="4">
    <source>
        <dbReference type="ARBA" id="ARBA00022679"/>
    </source>
</evidence>
<keyword evidence="5" id="KW-0547">Nucleotide-binding</keyword>
<evidence type="ECO:0000313" key="17">
    <source>
        <dbReference type="Proteomes" id="UP000559809"/>
    </source>
</evidence>
<dbReference type="PANTHER" id="PTHR43065">
    <property type="entry name" value="SENSOR HISTIDINE KINASE"/>
    <property type="match status" value="1"/>
</dbReference>
<dbReference type="PRINTS" id="PR00344">
    <property type="entry name" value="BCTRLSENSOR"/>
</dbReference>
<gene>
    <name evidence="16" type="ORF">H0A72_18735</name>
</gene>
<dbReference type="InterPro" id="IPR003661">
    <property type="entry name" value="HisK_dim/P_dom"/>
</dbReference>
<dbReference type="AlphaFoldDB" id="A0A853G6E0"/>
<dbReference type="PROSITE" id="PS50109">
    <property type="entry name" value="HIS_KIN"/>
    <property type="match status" value="1"/>
</dbReference>
<comment type="caution">
    <text evidence="16">The sequence shown here is derived from an EMBL/GenBank/DDBJ whole genome shotgun (WGS) entry which is preliminary data.</text>
</comment>
<evidence type="ECO:0000256" key="8">
    <source>
        <dbReference type="ARBA" id="ARBA00023012"/>
    </source>
</evidence>
<dbReference type="GO" id="GO:0005524">
    <property type="term" value="F:ATP binding"/>
    <property type="evidence" value="ECO:0007669"/>
    <property type="project" value="UniProtKB-KW"/>
</dbReference>
<dbReference type="SMART" id="SM00387">
    <property type="entry name" value="HATPase_c"/>
    <property type="match status" value="1"/>
</dbReference>
<evidence type="ECO:0000313" key="16">
    <source>
        <dbReference type="EMBL" id="NYT51352.1"/>
    </source>
</evidence>
<organism evidence="16 17">
    <name type="scientific">Parapusillimonas granuli</name>
    <dbReference type="NCBI Taxonomy" id="380911"/>
    <lineage>
        <taxon>Bacteria</taxon>
        <taxon>Pseudomonadati</taxon>
        <taxon>Pseudomonadota</taxon>
        <taxon>Betaproteobacteria</taxon>
        <taxon>Burkholderiales</taxon>
        <taxon>Alcaligenaceae</taxon>
        <taxon>Parapusillimonas</taxon>
    </lineage>
</organism>
<dbReference type="CDD" id="cd00130">
    <property type="entry name" value="PAS"/>
    <property type="match status" value="1"/>
</dbReference>
<name>A0A853G6E0_9BURK</name>
<dbReference type="InterPro" id="IPR036097">
    <property type="entry name" value="HisK_dim/P_sf"/>
</dbReference>
<evidence type="ECO:0000256" key="1">
    <source>
        <dbReference type="ARBA" id="ARBA00000085"/>
    </source>
</evidence>
<reference evidence="16 17" key="1">
    <citation type="submission" date="2020-07" db="EMBL/GenBank/DDBJ databases">
        <title>Taxonomic revisions and descriptions of new bacterial species based on genomic comparisons in the high-G+C-content subgroup of the family Alcaligenaceae.</title>
        <authorList>
            <person name="Szabo A."/>
            <person name="Felfoldi T."/>
        </authorList>
    </citation>
    <scope>NUCLEOTIDE SEQUENCE [LARGE SCALE GENOMIC DNA]</scope>
    <source>
        <strain evidence="16 17">LMG 24012</strain>
    </source>
</reference>
<comment type="catalytic activity">
    <reaction evidence="1">
        <text>ATP + protein L-histidine = ADP + protein N-phospho-L-histidine.</text>
        <dbReference type="EC" id="2.7.13.3"/>
    </reaction>
</comment>
<protein>
    <recommendedName>
        <fullName evidence="11">Sensory histidine kinase/phosphatase NtrB</fullName>
        <ecNumber evidence="2">2.7.13.3</ecNumber>
    </recommendedName>
    <alternativeName>
        <fullName evidence="12">Nitrogen regulation protein NR(II)</fullName>
    </alternativeName>
    <alternativeName>
        <fullName evidence="13">Nitrogen regulator II</fullName>
    </alternativeName>
</protein>
<keyword evidence="9" id="KW-0535">Nitrogen fixation</keyword>
<dbReference type="EMBL" id="JACCEM010000011">
    <property type="protein sequence ID" value="NYT51352.1"/>
    <property type="molecule type" value="Genomic_DNA"/>
</dbReference>
<dbReference type="NCBIfam" id="NF008293">
    <property type="entry name" value="PRK11073.1"/>
    <property type="match status" value="1"/>
</dbReference>
<keyword evidence="3" id="KW-0597">Phosphoprotein</keyword>
<feature type="domain" description="PAS" evidence="15">
    <location>
        <begin position="1"/>
        <end position="43"/>
    </location>
</feature>
<evidence type="ECO:0000256" key="6">
    <source>
        <dbReference type="ARBA" id="ARBA00022777"/>
    </source>
</evidence>
<evidence type="ECO:0000256" key="12">
    <source>
        <dbReference type="ARBA" id="ARBA00042313"/>
    </source>
</evidence>
<evidence type="ECO:0000256" key="2">
    <source>
        <dbReference type="ARBA" id="ARBA00012438"/>
    </source>
</evidence>
<dbReference type="InterPro" id="IPR003594">
    <property type="entry name" value="HATPase_dom"/>
</dbReference>
<dbReference type="PROSITE" id="PS50112">
    <property type="entry name" value="PAS"/>
    <property type="match status" value="1"/>
</dbReference>